<evidence type="ECO:0000313" key="3">
    <source>
        <dbReference type="EMBL" id="AWY39323.1"/>
    </source>
</evidence>
<dbReference type="InterPro" id="IPR036709">
    <property type="entry name" value="Autotransporte_beta_dom_sf"/>
</dbReference>
<dbReference type="SUPFAM" id="SSF103515">
    <property type="entry name" value="Autotransporter"/>
    <property type="match status" value="1"/>
</dbReference>
<dbReference type="PANTHER" id="PTHR35037">
    <property type="entry name" value="C-TERMINAL REGION OF AIDA-LIKE PROTEIN"/>
    <property type="match status" value="1"/>
</dbReference>
<evidence type="ECO:0000256" key="1">
    <source>
        <dbReference type="SAM" id="SignalP"/>
    </source>
</evidence>
<reference evidence="3 4" key="1">
    <citation type="submission" date="2018-05" db="EMBL/GenBank/DDBJ databases">
        <title>Whole genome sequence of Pseudomonas putida JBC17.</title>
        <authorList>
            <person name="Lee Y.H."/>
            <person name="David K."/>
        </authorList>
    </citation>
    <scope>NUCLEOTIDE SEQUENCE [LARGE SCALE GENOMIC DNA]</scope>
    <source>
        <strain evidence="3 4">JBC17</strain>
    </source>
</reference>
<evidence type="ECO:0000259" key="2">
    <source>
        <dbReference type="PROSITE" id="PS51208"/>
    </source>
</evidence>
<sequence>MKFSSDWPQYGYCVLIALLLLLVGWSHPAHAACTLTPTAGNDNFVCDSGTSGPLTDLAGNNTLSFPVNGTGVINGAVRFGAGNDIVTMDSGQIVGTLNQGDGANNLTISAGQITGAVSQGSGIDNFTMTGGTIQSLAQGDSRDFFRMTGGRIIGAFEDGDTAVMTGGRIGRVDMKLDNNLFDMSGGAIDSNLVTGFGRDTIILSGGTIGGFISVSGGNDSVTVTGGEVAGEIRMSAGNDTFVWDGGGILHSRVLLEGDNDTATLRNLSETILAQTPSIDGGTGIDVLTFDRTTTSVPGRYVNFETVNLNNASQLDLGSGNLVLGDSASGTGVFNIDGSSTLTSQQGSVAPFTAGQAATLNNAGIIDLTTGNSRTNDTLTVQGNYAGSGGQLRVQSVLGDDSSPSDKLVVNNGKLTGTTTIDVTNLNGAGAATLQNGIQVVQAQGTATSDAGAFTLKAPLSAGAFDYVLYKGGVTPGSENSWYLRSSVVAPPLVPVTAANPDPALPPQVVLVPLVATPAAAVGSPPLPTPQPGAAPIPLYRPEVPNWAVLPPAAGLLALQTLGTFHERQGDQRLLTEKGAFGAGWGRIYGKNFDQTWAGTVQPKLDGSIKGFQVGNDLYSQETSGGHSQRTGVFVGQSRLKGDVDGFNEGFEDRRAGKVELRGSSLGAYWTLTDPKGWYFDTVAMYTWLDGDSHSDRGLKIDNKGHVVTLSAEGGYQFPLAGDWVIEPQAQIIHQQVKLDSQDDGISRVSFNSDPAVTGRLGARFKGRYTLAGLPAEPYLRANLWHTLSGTDTVTFANRTDIDTEQRASWADLGVGINLTVARNVSLYANVDYSRNIDSNQQRATAGNLGVRISW</sequence>
<dbReference type="Pfam" id="PF18883">
    <property type="entry name" value="AC_1"/>
    <property type="match status" value="1"/>
</dbReference>
<feature type="domain" description="Autotransporter" evidence="2">
    <location>
        <begin position="576"/>
        <end position="854"/>
    </location>
</feature>
<dbReference type="InterPro" id="IPR005546">
    <property type="entry name" value="Autotransporte_beta"/>
</dbReference>
<protein>
    <submittedName>
        <fullName evidence="3">Autotransporter outer membrane beta-barrel domain-containing protein</fullName>
    </submittedName>
</protein>
<dbReference type="SMART" id="SM00869">
    <property type="entry name" value="Autotransporter"/>
    <property type="match status" value="1"/>
</dbReference>
<feature type="signal peptide" evidence="1">
    <location>
        <begin position="1"/>
        <end position="31"/>
    </location>
</feature>
<dbReference type="InterPro" id="IPR011050">
    <property type="entry name" value="Pectin_lyase_fold/virulence"/>
</dbReference>
<gene>
    <name evidence="3" type="ORF">DKY63_05155</name>
</gene>
<dbReference type="PROSITE" id="PS51208">
    <property type="entry name" value="AUTOTRANSPORTER"/>
    <property type="match status" value="1"/>
</dbReference>
<dbReference type="OrthoDB" id="6053567at2"/>
<name>A0A2Z4RE05_PSEPU</name>
<feature type="chain" id="PRO_5016406794" evidence="1">
    <location>
        <begin position="32"/>
        <end position="854"/>
    </location>
</feature>
<keyword evidence="1" id="KW-0732">Signal</keyword>
<dbReference type="CDD" id="cd01344">
    <property type="entry name" value="PL2_Passenger_AT"/>
    <property type="match status" value="1"/>
</dbReference>
<dbReference type="NCBIfam" id="TIGR01414">
    <property type="entry name" value="autotrans_barl"/>
    <property type="match status" value="1"/>
</dbReference>
<dbReference type="Gene3D" id="2.40.128.130">
    <property type="entry name" value="Autotransporter beta-domain"/>
    <property type="match status" value="1"/>
</dbReference>
<dbReference type="EMBL" id="CP029693">
    <property type="protein sequence ID" value="AWY39323.1"/>
    <property type="molecule type" value="Genomic_DNA"/>
</dbReference>
<dbReference type="InterPro" id="IPR043990">
    <property type="entry name" value="AC_1"/>
</dbReference>
<dbReference type="InterPro" id="IPR051551">
    <property type="entry name" value="Autotransporter_adhesion"/>
</dbReference>
<dbReference type="AlphaFoldDB" id="A0A2Z4RE05"/>
<dbReference type="Pfam" id="PF03797">
    <property type="entry name" value="Autotransporter"/>
    <property type="match status" value="1"/>
</dbReference>
<organism evidence="3 4">
    <name type="scientific">Pseudomonas putida</name>
    <name type="common">Arthrobacter siderocapsulatus</name>
    <dbReference type="NCBI Taxonomy" id="303"/>
    <lineage>
        <taxon>Bacteria</taxon>
        <taxon>Pseudomonadati</taxon>
        <taxon>Pseudomonadota</taxon>
        <taxon>Gammaproteobacteria</taxon>
        <taxon>Pseudomonadales</taxon>
        <taxon>Pseudomonadaceae</taxon>
        <taxon>Pseudomonas</taxon>
    </lineage>
</organism>
<dbReference type="GO" id="GO:0019867">
    <property type="term" value="C:outer membrane"/>
    <property type="evidence" value="ECO:0007669"/>
    <property type="project" value="InterPro"/>
</dbReference>
<dbReference type="SUPFAM" id="SSF51126">
    <property type="entry name" value="Pectin lyase-like"/>
    <property type="match status" value="1"/>
</dbReference>
<dbReference type="InterPro" id="IPR006315">
    <property type="entry name" value="OM_autotransptr_brl_dom"/>
</dbReference>
<dbReference type="Proteomes" id="UP000250299">
    <property type="component" value="Chromosome"/>
</dbReference>
<dbReference type="RefSeq" id="WP_110963105.1">
    <property type="nucleotide sequence ID" value="NZ_CP029693.1"/>
</dbReference>
<dbReference type="PANTHER" id="PTHR35037:SF3">
    <property type="entry name" value="C-TERMINAL REGION OF AIDA-LIKE PROTEIN"/>
    <property type="match status" value="1"/>
</dbReference>
<dbReference type="Gene3D" id="2.160.20.20">
    <property type="match status" value="1"/>
</dbReference>
<accession>A0A2Z4RE05</accession>
<evidence type="ECO:0000313" key="4">
    <source>
        <dbReference type="Proteomes" id="UP000250299"/>
    </source>
</evidence>
<proteinExistence type="predicted"/>
<dbReference type="InterPro" id="IPR012332">
    <property type="entry name" value="Autotransporter_pectin_lyase_C"/>
</dbReference>